<keyword evidence="5" id="KW-0809">Transit peptide</keyword>
<comment type="similarity">
    <text evidence="2">Belongs to the TTC19 family.</text>
</comment>
<evidence type="ECO:0000256" key="5">
    <source>
        <dbReference type="ARBA" id="ARBA00022946"/>
    </source>
</evidence>
<comment type="subcellular location">
    <subcellularLocation>
        <location evidence="1">Mitochondrion</location>
    </subcellularLocation>
</comment>
<evidence type="ECO:0000256" key="1">
    <source>
        <dbReference type="ARBA" id="ARBA00004173"/>
    </source>
</evidence>
<evidence type="ECO:0000256" key="2">
    <source>
        <dbReference type="ARBA" id="ARBA00008219"/>
    </source>
</evidence>
<dbReference type="Gene3D" id="1.25.40.10">
    <property type="entry name" value="Tetratricopeptide repeat domain"/>
    <property type="match status" value="2"/>
</dbReference>
<dbReference type="InterPro" id="IPR011990">
    <property type="entry name" value="TPR-like_helical_dom_sf"/>
</dbReference>
<dbReference type="SUPFAM" id="SSF48452">
    <property type="entry name" value="TPR-like"/>
    <property type="match status" value="2"/>
</dbReference>
<evidence type="ECO:0000313" key="7">
    <source>
        <dbReference type="EMBL" id="KAK2587427.1"/>
    </source>
</evidence>
<evidence type="ECO:0000256" key="4">
    <source>
        <dbReference type="ARBA" id="ARBA00022803"/>
    </source>
</evidence>
<dbReference type="InterPro" id="IPR040395">
    <property type="entry name" value="TTC19"/>
</dbReference>
<dbReference type="InterPro" id="IPR019734">
    <property type="entry name" value="TPR_rpt"/>
</dbReference>
<keyword evidence="8" id="KW-1185">Reference proteome</keyword>
<proteinExistence type="inferred from homology"/>
<dbReference type="Proteomes" id="UP001258017">
    <property type="component" value="Unassembled WGS sequence"/>
</dbReference>
<evidence type="ECO:0008006" key="9">
    <source>
        <dbReference type="Google" id="ProtNLM"/>
    </source>
</evidence>
<dbReference type="Pfam" id="PF13424">
    <property type="entry name" value="TPR_12"/>
    <property type="match status" value="1"/>
</dbReference>
<dbReference type="EMBL" id="JAIFRP010000007">
    <property type="protein sequence ID" value="KAK2587427.1"/>
    <property type="molecule type" value="Genomic_DNA"/>
</dbReference>
<dbReference type="Pfam" id="PF13181">
    <property type="entry name" value="TPR_8"/>
    <property type="match status" value="1"/>
</dbReference>
<dbReference type="GO" id="GO:0034551">
    <property type="term" value="P:mitochondrial respiratory chain complex III assembly"/>
    <property type="evidence" value="ECO:0007669"/>
    <property type="project" value="InterPro"/>
</dbReference>
<organism evidence="7 8">
    <name type="scientific">Odynerus spinipes</name>
    <dbReference type="NCBI Taxonomy" id="1348599"/>
    <lineage>
        <taxon>Eukaryota</taxon>
        <taxon>Metazoa</taxon>
        <taxon>Ecdysozoa</taxon>
        <taxon>Arthropoda</taxon>
        <taxon>Hexapoda</taxon>
        <taxon>Insecta</taxon>
        <taxon>Pterygota</taxon>
        <taxon>Neoptera</taxon>
        <taxon>Endopterygota</taxon>
        <taxon>Hymenoptera</taxon>
        <taxon>Apocrita</taxon>
        <taxon>Aculeata</taxon>
        <taxon>Vespoidea</taxon>
        <taxon>Vespidae</taxon>
        <taxon>Eumeninae</taxon>
        <taxon>Odynerus</taxon>
    </lineage>
</organism>
<keyword evidence="4" id="KW-0802">TPR repeat</keyword>
<comment type="caution">
    <text evidence="7">The sequence shown here is derived from an EMBL/GenBank/DDBJ whole genome shotgun (WGS) entry which is preliminary data.</text>
</comment>
<keyword evidence="3" id="KW-0677">Repeat</keyword>
<accession>A0AAD9RWW5</accession>
<keyword evidence="6" id="KW-0496">Mitochondrion</keyword>
<dbReference type="SMART" id="SM00028">
    <property type="entry name" value="TPR"/>
    <property type="match status" value="4"/>
</dbReference>
<evidence type="ECO:0000256" key="3">
    <source>
        <dbReference type="ARBA" id="ARBA00022737"/>
    </source>
</evidence>
<dbReference type="PANTHER" id="PTHR13143:SF6">
    <property type="entry name" value="TETRATRICOPEPTIDE REPEAT PROTEIN 19, MITOCHONDRIAL"/>
    <property type="match status" value="1"/>
</dbReference>
<evidence type="ECO:0000256" key="6">
    <source>
        <dbReference type="ARBA" id="ARBA00023128"/>
    </source>
</evidence>
<reference evidence="7" key="2">
    <citation type="journal article" date="2023" name="Commun. Biol.">
        <title>Intrasexual cuticular hydrocarbon dimorphism in a wasp sheds light on hydrocarbon biosynthesis genes in Hymenoptera.</title>
        <authorList>
            <person name="Moris V.C."/>
            <person name="Podsiadlowski L."/>
            <person name="Martin S."/>
            <person name="Oeyen J.P."/>
            <person name="Donath A."/>
            <person name="Petersen M."/>
            <person name="Wilbrandt J."/>
            <person name="Misof B."/>
            <person name="Liedtke D."/>
            <person name="Thamm M."/>
            <person name="Scheiner R."/>
            <person name="Schmitt T."/>
            <person name="Niehuis O."/>
        </authorList>
    </citation>
    <scope>NUCLEOTIDE SEQUENCE</scope>
    <source>
        <strain evidence="7">GBR_01_08_01A</strain>
    </source>
</reference>
<gene>
    <name evidence="7" type="ORF">KPH14_003139</name>
</gene>
<dbReference type="AlphaFoldDB" id="A0AAD9RWW5"/>
<protein>
    <recommendedName>
        <fullName evidence="9">Tetratricopeptide repeat protein 19 homolog, mitochondrial</fullName>
    </recommendedName>
</protein>
<sequence>MICCRKLIPNTSRLMGRYIRLKYDFKTNIPILHHNLSVNCFQWLSKLDNKEYYSTNKDTGIVCYNLLWSVTLFGLLNFGEEDKEEVPELIMTIKRSILLMQREEFKKAEQMLHVALKQAQSLQNQEAITYIYDLMANLAFDTNSLKKAETLFLSVLQRLLSSGVAENDLKVIHISLKLANIYEQKGNIQKAETGYKFCLDNLQTHLNKNPEDENVLTLLALTSYWYAQMLFSQEKYKDAYKYFEQSYDLCIKANSREQEQTVYILNYLGTISCMMQDYDKAIDYLTTAIEIGKSLPDMVHLGSVHVNLGDVLLKKGLYAEAKKACIKGRKLAKKREDEESVIEAEKCLSDIKKLMS</sequence>
<name>A0AAD9RWW5_9HYME</name>
<dbReference type="PANTHER" id="PTHR13143">
    <property type="entry name" value="TETRATRICOPEPTIDE REPEAT PROTEIN 19"/>
    <property type="match status" value="1"/>
</dbReference>
<dbReference type="GO" id="GO:0005743">
    <property type="term" value="C:mitochondrial inner membrane"/>
    <property type="evidence" value="ECO:0007669"/>
    <property type="project" value="TreeGrafter"/>
</dbReference>
<evidence type="ECO:0000313" key="8">
    <source>
        <dbReference type="Proteomes" id="UP001258017"/>
    </source>
</evidence>
<reference evidence="7" key="1">
    <citation type="submission" date="2021-08" db="EMBL/GenBank/DDBJ databases">
        <authorList>
            <person name="Misof B."/>
            <person name="Oliver O."/>
            <person name="Podsiadlowski L."/>
            <person name="Donath A."/>
            <person name="Peters R."/>
            <person name="Mayer C."/>
            <person name="Rust J."/>
            <person name="Gunkel S."/>
            <person name="Lesny P."/>
            <person name="Martin S."/>
            <person name="Oeyen J.P."/>
            <person name="Petersen M."/>
            <person name="Panagiotis P."/>
            <person name="Wilbrandt J."/>
            <person name="Tanja T."/>
        </authorList>
    </citation>
    <scope>NUCLEOTIDE SEQUENCE</scope>
    <source>
        <strain evidence="7">GBR_01_08_01A</strain>
        <tissue evidence="7">Thorax + abdomen</tissue>
    </source>
</reference>